<dbReference type="Gene3D" id="3.30.530.20">
    <property type="match status" value="1"/>
</dbReference>
<organism evidence="3">
    <name type="scientific">uncultured organism</name>
    <dbReference type="NCBI Taxonomy" id="155900"/>
    <lineage>
        <taxon>unclassified sequences</taxon>
        <taxon>environmental samples</taxon>
    </lineage>
</organism>
<evidence type="ECO:0000313" key="3">
    <source>
        <dbReference type="EMBL" id="QST87851.1"/>
    </source>
</evidence>
<dbReference type="SUPFAM" id="SSF55961">
    <property type="entry name" value="Bet v1-like"/>
    <property type="match status" value="1"/>
</dbReference>
<dbReference type="InterPro" id="IPR013538">
    <property type="entry name" value="ASHA1/2-like_C"/>
</dbReference>
<dbReference type="EMBL" id="MW601946">
    <property type="protein sequence ID" value="QST87851.1"/>
    <property type="molecule type" value="Genomic_DNA"/>
</dbReference>
<feature type="domain" description="Activator of Hsp90 ATPase homologue 1/2-like C-terminal" evidence="2">
    <location>
        <begin position="39"/>
        <end position="173"/>
    </location>
</feature>
<proteinExistence type="inferred from homology"/>
<reference evidence="3" key="1">
    <citation type="journal article" name="Antibiotics">
        <title>Novel Soil-Derived Beta-Lactam, Chloramphenicol, Fosfomycin and Trimethoprim Resistance Genes Revealed by Functional Metagenomics.</title>
        <authorList>
            <person name="Willms I.M."/>
            <person name="Grote M."/>
            <person name="Kocatuerk M."/>
            <person name="Singhoff L."/>
            <person name="Kraft A.A."/>
            <person name="Bolz S.H."/>
            <person name="Nacke H."/>
        </authorList>
    </citation>
    <scope>NUCLEOTIDE SEQUENCE</scope>
</reference>
<evidence type="ECO:0000256" key="1">
    <source>
        <dbReference type="ARBA" id="ARBA00006817"/>
    </source>
</evidence>
<protein>
    <submittedName>
        <fullName evidence="3">Putative SRPBCC domain-containing protein</fullName>
    </submittedName>
</protein>
<accession>A0A8A1V8X3</accession>
<name>A0A8A1V8X3_9ZZZZ</name>
<dbReference type="AlphaFoldDB" id="A0A8A1V8X3"/>
<dbReference type="Pfam" id="PF08327">
    <property type="entry name" value="AHSA1"/>
    <property type="match status" value="1"/>
</dbReference>
<evidence type="ECO:0000259" key="2">
    <source>
        <dbReference type="Pfam" id="PF08327"/>
    </source>
</evidence>
<dbReference type="InterPro" id="IPR023393">
    <property type="entry name" value="START-like_dom_sf"/>
</dbReference>
<comment type="similarity">
    <text evidence="1">Belongs to the AHA1 family.</text>
</comment>
<sequence>MTLKLSADILLSQLLPSLQFKTIYMNNPLVIKNTIEILAPAAKVWDALVNPSQTKKYMFGCETVSDWKKGSELLWRGEYEGKEMLFVKGTILDIQPGKFLAYTVIDPNSTIDDKPENYLTVTYDLSEKNGKTTFTVTQGDYSKVAEGERRYKESYNNGEGWNPILVQIKQLVEEGK</sequence>